<dbReference type="STRING" id="3088.A0A383VPX4"/>
<dbReference type="Pfam" id="PF03911">
    <property type="entry name" value="Sec61_beta"/>
    <property type="match status" value="1"/>
</dbReference>
<dbReference type="EMBL" id="FNXT01000767">
    <property type="protein sequence ID" value="SZX66943.1"/>
    <property type="molecule type" value="Genomic_DNA"/>
</dbReference>
<comment type="similarity">
    <text evidence="2">Belongs to the SEC61-beta family.</text>
</comment>
<keyword evidence="8" id="KW-0811">Translocation</keyword>
<evidence type="ECO:0000256" key="4">
    <source>
        <dbReference type="ARBA" id="ARBA00022692"/>
    </source>
</evidence>
<keyword evidence="9" id="KW-0472">Membrane</keyword>
<evidence type="ECO:0000256" key="6">
    <source>
        <dbReference type="ARBA" id="ARBA00022927"/>
    </source>
</evidence>
<evidence type="ECO:0000256" key="9">
    <source>
        <dbReference type="ARBA" id="ARBA00023136"/>
    </source>
</evidence>
<evidence type="ECO:0000256" key="8">
    <source>
        <dbReference type="ARBA" id="ARBA00023010"/>
    </source>
</evidence>
<evidence type="ECO:0000256" key="2">
    <source>
        <dbReference type="ARBA" id="ARBA00006103"/>
    </source>
</evidence>
<comment type="subcellular location">
    <subcellularLocation>
        <location evidence="1">Endoplasmic reticulum membrane</location>
        <topology evidence="1">Single-pass membrane protein</topology>
    </subcellularLocation>
</comment>
<keyword evidence="11" id="KW-1185">Reference proteome</keyword>
<keyword evidence="4" id="KW-0812">Transmembrane</keyword>
<dbReference type="Proteomes" id="UP000256970">
    <property type="component" value="Unassembled WGS sequence"/>
</dbReference>
<dbReference type="GO" id="GO:0005784">
    <property type="term" value="C:Sec61 translocon complex"/>
    <property type="evidence" value="ECO:0007669"/>
    <property type="project" value="InterPro"/>
</dbReference>
<evidence type="ECO:0000256" key="7">
    <source>
        <dbReference type="ARBA" id="ARBA00022989"/>
    </source>
</evidence>
<evidence type="ECO:0000313" key="11">
    <source>
        <dbReference type="Proteomes" id="UP000256970"/>
    </source>
</evidence>
<reference evidence="10 11" key="1">
    <citation type="submission" date="2016-10" db="EMBL/GenBank/DDBJ databases">
        <authorList>
            <person name="Cai Z."/>
        </authorList>
    </citation>
    <scope>NUCLEOTIDE SEQUENCE [LARGE SCALE GENOMIC DNA]</scope>
</reference>
<accession>A0A383VPX4</accession>
<gene>
    <name evidence="10" type="ORF">BQ4739_LOCUS7369</name>
</gene>
<dbReference type="OrthoDB" id="5401193at2759"/>
<evidence type="ECO:0000256" key="1">
    <source>
        <dbReference type="ARBA" id="ARBA00004389"/>
    </source>
</evidence>
<proteinExistence type="inferred from homology"/>
<dbReference type="PANTHER" id="PTHR13509">
    <property type="entry name" value="SEC61 SUBUNIT BETA"/>
    <property type="match status" value="1"/>
</dbReference>
<keyword evidence="3" id="KW-0813">Transport</keyword>
<organism evidence="10 11">
    <name type="scientific">Tetradesmus obliquus</name>
    <name type="common">Green alga</name>
    <name type="synonym">Acutodesmus obliquus</name>
    <dbReference type="NCBI Taxonomy" id="3088"/>
    <lineage>
        <taxon>Eukaryota</taxon>
        <taxon>Viridiplantae</taxon>
        <taxon>Chlorophyta</taxon>
        <taxon>core chlorophytes</taxon>
        <taxon>Chlorophyceae</taxon>
        <taxon>CS clade</taxon>
        <taxon>Sphaeropleales</taxon>
        <taxon>Scenedesmaceae</taxon>
        <taxon>Tetradesmus</taxon>
    </lineage>
</organism>
<sequence length="90" mass="9135">MAKGASTGQSSSIVARGGRNAVGAPAASGGLRRRPTRAAGAGSGRIKESVMAFYTDDSPGLKIPPVVVIVMSLGFILFVTVLHIIGKLRG</sequence>
<keyword evidence="7" id="KW-1133">Transmembrane helix</keyword>
<dbReference type="InterPro" id="IPR016482">
    <property type="entry name" value="SecG/Sec61-beta/Sbh"/>
</dbReference>
<protein>
    <submittedName>
        <fullName evidence="10">Uncharacterized protein</fullName>
    </submittedName>
</protein>
<name>A0A383VPX4_TETOB</name>
<keyword evidence="5" id="KW-0256">Endoplasmic reticulum</keyword>
<dbReference type="AlphaFoldDB" id="A0A383VPX4"/>
<dbReference type="GO" id="GO:0006886">
    <property type="term" value="P:intracellular protein transport"/>
    <property type="evidence" value="ECO:0007669"/>
    <property type="project" value="InterPro"/>
</dbReference>
<dbReference type="InterPro" id="IPR030671">
    <property type="entry name" value="Sec61-beta/Sbh"/>
</dbReference>
<evidence type="ECO:0000313" key="10">
    <source>
        <dbReference type="EMBL" id="SZX66943.1"/>
    </source>
</evidence>
<keyword evidence="6" id="KW-0653">Protein transport</keyword>
<evidence type="ECO:0000256" key="3">
    <source>
        <dbReference type="ARBA" id="ARBA00022448"/>
    </source>
</evidence>
<evidence type="ECO:0000256" key="5">
    <source>
        <dbReference type="ARBA" id="ARBA00022824"/>
    </source>
</evidence>